<dbReference type="Proteomes" id="UP001165042">
    <property type="component" value="Unassembled WGS sequence"/>
</dbReference>
<dbReference type="PANTHER" id="PTHR43343">
    <property type="entry name" value="PEPTIDASE S12"/>
    <property type="match status" value="1"/>
</dbReference>
<keyword evidence="2 6" id="KW-0645">Protease</keyword>
<evidence type="ECO:0000256" key="4">
    <source>
        <dbReference type="SAM" id="MobiDB-lite"/>
    </source>
</evidence>
<evidence type="ECO:0000256" key="3">
    <source>
        <dbReference type="ARBA" id="ARBA00022801"/>
    </source>
</evidence>
<evidence type="ECO:0000313" key="6">
    <source>
        <dbReference type="EMBL" id="GLW91377.1"/>
    </source>
</evidence>
<feature type="transmembrane region" description="Helical" evidence="5">
    <location>
        <begin position="91"/>
        <end position="113"/>
    </location>
</feature>
<evidence type="ECO:0000313" key="7">
    <source>
        <dbReference type="Proteomes" id="UP001165042"/>
    </source>
</evidence>
<keyword evidence="3" id="KW-0378">Hydrolase</keyword>
<evidence type="ECO:0000256" key="1">
    <source>
        <dbReference type="ARBA" id="ARBA00010541"/>
    </source>
</evidence>
<accession>A0A9W6QKR0</accession>
<comment type="similarity">
    <text evidence="1">Belongs to the peptidase S1C family.</text>
</comment>
<dbReference type="InterPro" id="IPR001940">
    <property type="entry name" value="Peptidase_S1C"/>
</dbReference>
<dbReference type="InterPro" id="IPR043504">
    <property type="entry name" value="Peptidase_S1_PA_chymotrypsin"/>
</dbReference>
<comment type="caution">
    <text evidence="6">The sequence shown here is derived from an EMBL/GenBank/DDBJ whole genome shotgun (WGS) entry which is preliminary data.</text>
</comment>
<dbReference type="Gene3D" id="2.40.10.10">
    <property type="entry name" value="Trypsin-like serine proteases"/>
    <property type="match status" value="2"/>
</dbReference>
<dbReference type="GO" id="GO:0006508">
    <property type="term" value="P:proteolysis"/>
    <property type="evidence" value="ECO:0007669"/>
    <property type="project" value="UniProtKB-KW"/>
</dbReference>
<keyword evidence="7" id="KW-1185">Reference proteome</keyword>
<dbReference type="PRINTS" id="PR00834">
    <property type="entry name" value="PROTEASES2C"/>
</dbReference>
<proteinExistence type="inferred from homology"/>
<feature type="region of interest" description="Disordered" evidence="4">
    <location>
        <begin position="1"/>
        <end position="82"/>
    </location>
</feature>
<dbReference type="Pfam" id="PF13365">
    <property type="entry name" value="Trypsin_2"/>
    <property type="match status" value="1"/>
</dbReference>
<organism evidence="6 7">
    <name type="scientific">Actinokineospora globicatena</name>
    <dbReference type="NCBI Taxonomy" id="103729"/>
    <lineage>
        <taxon>Bacteria</taxon>
        <taxon>Bacillati</taxon>
        <taxon>Actinomycetota</taxon>
        <taxon>Actinomycetes</taxon>
        <taxon>Pseudonocardiales</taxon>
        <taxon>Pseudonocardiaceae</taxon>
        <taxon>Actinokineospora</taxon>
    </lineage>
</organism>
<dbReference type="RefSeq" id="WP_285610112.1">
    <property type="nucleotide sequence ID" value="NZ_BSSD01000003.1"/>
</dbReference>
<feature type="compositionally biased region" description="Low complexity" evidence="4">
    <location>
        <begin position="1"/>
        <end position="26"/>
    </location>
</feature>
<dbReference type="InterPro" id="IPR051201">
    <property type="entry name" value="Chloro_Bact_Ser_Proteases"/>
</dbReference>
<dbReference type="EMBL" id="BSSD01000003">
    <property type="protein sequence ID" value="GLW91377.1"/>
    <property type="molecule type" value="Genomic_DNA"/>
</dbReference>
<evidence type="ECO:0000256" key="5">
    <source>
        <dbReference type="SAM" id="Phobius"/>
    </source>
</evidence>
<dbReference type="SUPFAM" id="SSF50494">
    <property type="entry name" value="Trypsin-like serine proteases"/>
    <property type="match status" value="1"/>
</dbReference>
<keyword evidence="5" id="KW-1133">Transmembrane helix</keyword>
<sequence>MNEYPEQQPQAPQSPQVSQSPQAQRSPESHQSPQPLQTPPSAQYAPSPGISGSGAPFGQPSPYAQQRFPAGQHPYLTPGLPEPRSKIRRGAVGLVAAAVLGAGVLGGAAGAFFGSDGASAPVASVATSAQTVAATTPTDVSAVVAKVMPTVVEITTRTANAEGIGSGVVLSADGRILTNNHVIAGAKEITVSFSDGRTASAEVVGTDTSADLAVIQATGVSGLTAAALGDSSQVRVGDEVIAIGSPAGLQGTVTTGIVSALDRDVSIPSETGSRSMRGSTSTAVSYKAIQTDASINQGNSGGPLFDTLGRVIGINSAIYSPVSSVDGAAGSVGIGFSIPIDTAKEVVAKIS</sequence>
<dbReference type="AlphaFoldDB" id="A0A9W6QKR0"/>
<evidence type="ECO:0000256" key="2">
    <source>
        <dbReference type="ARBA" id="ARBA00022670"/>
    </source>
</evidence>
<dbReference type="InterPro" id="IPR009003">
    <property type="entry name" value="Peptidase_S1_PA"/>
</dbReference>
<keyword evidence="5" id="KW-0812">Transmembrane</keyword>
<dbReference type="GO" id="GO:0004252">
    <property type="term" value="F:serine-type endopeptidase activity"/>
    <property type="evidence" value="ECO:0007669"/>
    <property type="project" value="InterPro"/>
</dbReference>
<protein>
    <submittedName>
        <fullName evidence="6">Serine protease PepD</fullName>
    </submittedName>
</protein>
<feature type="compositionally biased region" description="Polar residues" evidence="4">
    <location>
        <begin position="29"/>
        <end position="41"/>
    </location>
</feature>
<dbReference type="PANTHER" id="PTHR43343:SF3">
    <property type="entry name" value="PROTEASE DO-LIKE 8, CHLOROPLASTIC"/>
    <property type="match status" value="1"/>
</dbReference>
<keyword evidence="5" id="KW-0472">Membrane</keyword>
<name>A0A9W6QKR0_9PSEU</name>
<reference evidence="6" key="1">
    <citation type="submission" date="2023-02" db="EMBL/GenBank/DDBJ databases">
        <title>Actinokineospora globicatena NBRC 15670.</title>
        <authorList>
            <person name="Ichikawa N."/>
            <person name="Sato H."/>
            <person name="Tonouchi N."/>
        </authorList>
    </citation>
    <scope>NUCLEOTIDE SEQUENCE</scope>
    <source>
        <strain evidence="6">NBRC 15670</strain>
    </source>
</reference>
<gene>
    <name evidence="6" type="primary">pepD</name>
    <name evidence="6" type="ORF">Aglo03_21930</name>
</gene>